<dbReference type="PRINTS" id="PR00344">
    <property type="entry name" value="BCTRLSENSOR"/>
</dbReference>
<dbReference type="SUPFAM" id="SSF47384">
    <property type="entry name" value="Homodimeric domain of signal transducing histidine kinase"/>
    <property type="match status" value="1"/>
</dbReference>
<dbReference type="Gene3D" id="3.30.450.20">
    <property type="entry name" value="PAS domain"/>
    <property type="match status" value="1"/>
</dbReference>
<dbReference type="Pfam" id="PF02518">
    <property type="entry name" value="HATPase_c"/>
    <property type="match status" value="1"/>
</dbReference>
<dbReference type="CDD" id="cd00082">
    <property type="entry name" value="HisKA"/>
    <property type="match status" value="1"/>
</dbReference>
<dbReference type="SUPFAM" id="SSF55785">
    <property type="entry name" value="PYP-like sensor domain (PAS domain)"/>
    <property type="match status" value="1"/>
</dbReference>
<dbReference type="PANTHER" id="PTHR45339:SF1">
    <property type="entry name" value="HYBRID SIGNAL TRANSDUCTION HISTIDINE KINASE J"/>
    <property type="match status" value="1"/>
</dbReference>
<evidence type="ECO:0000313" key="7">
    <source>
        <dbReference type="Proteomes" id="UP001156706"/>
    </source>
</evidence>
<dbReference type="Gene3D" id="3.30.565.10">
    <property type="entry name" value="Histidine kinase-like ATPase, C-terminal domain"/>
    <property type="match status" value="1"/>
</dbReference>
<sequence length="490" mass="54490">MGWIARLRERQQSQLRQLRQQQERIHAVLPMAVFQFQLIGDEGRYLYVSPKVADILGVEAHEILADHRNRWRNVPPEEARNCKMKALHAAKQGIGLEYEHSLDMFGAARWVRAYADPFRQADGSMVWSGYWMDITAQRRQTWALHDARNQAEQATAAKSMFLANMSHEIRTPLNAIIGMSYLALEGELAAPQRSYIEKIHKAGDALLNLINGILDSAKIESGQFRLEQVPFELQEVLEHLRVVTQYLAENKGLAYRLQVSDTLPRVLLGDPLRLGQVLINLLSNAIKFTERGEVALTLELLAQQSGRIQIQGTVSDTGIGMTQEQAGKVFKAFTQADGSTTRRYGGTGLGLSISRELITLMGGDIRVESLPAQGSRFIFDCWMGQADGGLPTKRHAAPQTAKKLPASIAAAHTTTRPLAQWQDQLDRLLQLIEDSDREANRLFACLAADIAACFGSRPCEDVGHALAEFDYDQALEALRTAIRANTPGLG</sequence>
<dbReference type="EMBL" id="BSOG01000002">
    <property type="protein sequence ID" value="GLR12685.1"/>
    <property type="molecule type" value="Genomic_DNA"/>
</dbReference>
<keyword evidence="3" id="KW-0597">Phosphoprotein</keyword>
<protein>
    <recommendedName>
        <fullName evidence="2">histidine kinase</fullName>
        <ecNumber evidence="2">2.7.13.3</ecNumber>
    </recommendedName>
</protein>
<organism evidence="6 7">
    <name type="scientific">Chitinimonas prasina</name>
    <dbReference type="NCBI Taxonomy" id="1434937"/>
    <lineage>
        <taxon>Bacteria</taxon>
        <taxon>Pseudomonadati</taxon>
        <taxon>Pseudomonadota</taxon>
        <taxon>Betaproteobacteria</taxon>
        <taxon>Neisseriales</taxon>
        <taxon>Chitinibacteraceae</taxon>
        <taxon>Chitinimonas</taxon>
    </lineage>
</organism>
<dbReference type="PANTHER" id="PTHR45339">
    <property type="entry name" value="HYBRID SIGNAL TRANSDUCTION HISTIDINE KINASE J"/>
    <property type="match status" value="1"/>
</dbReference>
<dbReference type="InterPro" id="IPR036890">
    <property type="entry name" value="HATPase_C_sf"/>
</dbReference>
<dbReference type="SMART" id="SM00387">
    <property type="entry name" value="HATPase_c"/>
    <property type="match status" value="1"/>
</dbReference>
<dbReference type="Pfam" id="PF00512">
    <property type="entry name" value="HisKA"/>
    <property type="match status" value="1"/>
</dbReference>
<dbReference type="SUPFAM" id="SSF55874">
    <property type="entry name" value="ATPase domain of HSP90 chaperone/DNA topoisomerase II/histidine kinase"/>
    <property type="match status" value="1"/>
</dbReference>
<dbReference type="CDD" id="cd16922">
    <property type="entry name" value="HATPase_EvgS-ArcB-TorS-like"/>
    <property type="match status" value="1"/>
</dbReference>
<dbReference type="Gene3D" id="1.10.287.130">
    <property type="match status" value="1"/>
</dbReference>
<evidence type="ECO:0000256" key="4">
    <source>
        <dbReference type="ARBA" id="ARBA00023012"/>
    </source>
</evidence>
<evidence type="ECO:0000256" key="3">
    <source>
        <dbReference type="ARBA" id="ARBA00022553"/>
    </source>
</evidence>
<accession>A0ABQ5YH66</accession>
<proteinExistence type="predicted"/>
<keyword evidence="4" id="KW-0902">Two-component regulatory system</keyword>
<dbReference type="InterPro" id="IPR003661">
    <property type="entry name" value="HisK_dim/P_dom"/>
</dbReference>
<evidence type="ECO:0000256" key="1">
    <source>
        <dbReference type="ARBA" id="ARBA00000085"/>
    </source>
</evidence>
<feature type="domain" description="Histidine kinase" evidence="5">
    <location>
        <begin position="164"/>
        <end position="385"/>
    </location>
</feature>
<dbReference type="InterPro" id="IPR036097">
    <property type="entry name" value="HisK_dim/P_sf"/>
</dbReference>
<dbReference type="EC" id="2.7.13.3" evidence="2"/>
<evidence type="ECO:0000259" key="5">
    <source>
        <dbReference type="PROSITE" id="PS50109"/>
    </source>
</evidence>
<dbReference type="InterPro" id="IPR035965">
    <property type="entry name" value="PAS-like_dom_sf"/>
</dbReference>
<dbReference type="PROSITE" id="PS50109">
    <property type="entry name" value="HIS_KIN"/>
    <property type="match status" value="1"/>
</dbReference>
<dbReference type="InterPro" id="IPR000014">
    <property type="entry name" value="PAS"/>
</dbReference>
<keyword evidence="7" id="KW-1185">Reference proteome</keyword>
<reference evidence="7" key="1">
    <citation type="journal article" date="2019" name="Int. J. Syst. Evol. Microbiol.">
        <title>The Global Catalogue of Microorganisms (GCM) 10K type strain sequencing project: providing services to taxonomists for standard genome sequencing and annotation.</title>
        <authorList>
            <consortium name="The Broad Institute Genomics Platform"/>
            <consortium name="The Broad Institute Genome Sequencing Center for Infectious Disease"/>
            <person name="Wu L."/>
            <person name="Ma J."/>
        </authorList>
    </citation>
    <scope>NUCLEOTIDE SEQUENCE [LARGE SCALE GENOMIC DNA]</scope>
    <source>
        <strain evidence="7">NBRC 110044</strain>
    </source>
</reference>
<dbReference type="InterPro" id="IPR004358">
    <property type="entry name" value="Sig_transdc_His_kin-like_C"/>
</dbReference>
<name>A0ABQ5YH66_9NEIS</name>
<evidence type="ECO:0000256" key="2">
    <source>
        <dbReference type="ARBA" id="ARBA00012438"/>
    </source>
</evidence>
<comment type="catalytic activity">
    <reaction evidence="1">
        <text>ATP + protein L-histidine = ADP + protein N-phospho-L-histidine.</text>
        <dbReference type="EC" id="2.7.13.3"/>
    </reaction>
</comment>
<dbReference type="InterPro" id="IPR003594">
    <property type="entry name" value="HATPase_dom"/>
</dbReference>
<evidence type="ECO:0000313" key="6">
    <source>
        <dbReference type="EMBL" id="GLR12685.1"/>
    </source>
</evidence>
<dbReference type="InterPro" id="IPR005467">
    <property type="entry name" value="His_kinase_dom"/>
</dbReference>
<dbReference type="CDD" id="cd00130">
    <property type="entry name" value="PAS"/>
    <property type="match status" value="1"/>
</dbReference>
<dbReference type="Proteomes" id="UP001156706">
    <property type="component" value="Unassembled WGS sequence"/>
</dbReference>
<comment type="caution">
    <text evidence="6">The sequence shown here is derived from an EMBL/GenBank/DDBJ whole genome shotgun (WGS) entry which is preliminary data.</text>
</comment>
<gene>
    <name evidence="6" type="ORF">GCM10007907_14750</name>
</gene>
<dbReference type="SMART" id="SM00388">
    <property type="entry name" value="HisKA"/>
    <property type="match status" value="1"/>
</dbReference>